<dbReference type="NCBIfam" id="NF038083">
    <property type="entry name" value="CU044_5270_fam"/>
    <property type="match status" value="1"/>
</dbReference>
<feature type="transmembrane region" description="Helical" evidence="1">
    <location>
        <begin position="55"/>
        <end position="76"/>
    </location>
</feature>
<evidence type="ECO:0000313" key="2">
    <source>
        <dbReference type="EMBL" id="MFC5746870.1"/>
    </source>
</evidence>
<gene>
    <name evidence="2" type="ORF">ACFPZN_14685</name>
</gene>
<dbReference type="Proteomes" id="UP001596074">
    <property type="component" value="Unassembled WGS sequence"/>
</dbReference>
<organism evidence="2 3">
    <name type="scientific">Actinomadura rugatobispora</name>
    <dbReference type="NCBI Taxonomy" id="1994"/>
    <lineage>
        <taxon>Bacteria</taxon>
        <taxon>Bacillati</taxon>
        <taxon>Actinomycetota</taxon>
        <taxon>Actinomycetes</taxon>
        <taxon>Streptosporangiales</taxon>
        <taxon>Thermomonosporaceae</taxon>
        <taxon>Actinomadura</taxon>
    </lineage>
</organism>
<sequence length="350" mass="38118">MNDLDDLETLRAAWAGTEPPSDEARATARAALLERAAADAPSAPRTRRGFRLPRLGVRLVAVAALAAAIATGVTVLQSWGGDRAVVPGVPPAPAASAAEALDRAATAAERRPFTTPRPDQWVYTRYKNVKVKERWPLTDSAGNDFSSRIVEEQWARADGRRSAYRDGGKLHFVNEERRPQDVWPPSDYAVLAALPTDPDELLALVYRHVPPVEEPHSRPGVRLLGCPPDPRSLRDDYAFNDLLRMLGNGMPPPKVEAAIYRAMKKTPGVLVTKHLGPGDDQAEVGLGRHVSGWQFNEVLFDARTYRYVGQRSTAVKDRREVMKACGALSGGGLNMRVVGSGVVDKAGQRP</sequence>
<keyword evidence="1" id="KW-0472">Membrane</keyword>
<name>A0ABW1A153_9ACTN</name>
<dbReference type="RefSeq" id="WP_378282487.1">
    <property type="nucleotide sequence ID" value="NZ_JBHSON010000017.1"/>
</dbReference>
<keyword evidence="1" id="KW-0812">Transmembrane</keyword>
<dbReference type="InterPro" id="IPR047789">
    <property type="entry name" value="CU044_5270-like"/>
</dbReference>
<keyword evidence="1" id="KW-1133">Transmembrane helix</keyword>
<proteinExistence type="predicted"/>
<evidence type="ECO:0000313" key="3">
    <source>
        <dbReference type="Proteomes" id="UP001596074"/>
    </source>
</evidence>
<keyword evidence="3" id="KW-1185">Reference proteome</keyword>
<comment type="caution">
    <text evidence="2">The sequence shown here is derived from an EMBL/GenBank/DDBJ whole genome shotgun (WGS) entry which is preliminary data.</text>
</comment>
<dbReference type="EMBL" id="JBHSON010000017">
    <property type="protein sequence ID" value="MFC5746870.1"/>
    <property type="molecule type" value="Genomic_DNA"/>
</dbReference>
<reference evidence="3" key="1">
    <citation type="journal article" date="2019" name="Int. J. Syst. Evol. Microbiol.">
        <title>The Global Catalogue of Microorganisms (GCM) 10K type strain sequencing project: providing services to taxonomists for standard genome sequencing and annotation.</title>
        <authorList>
            <consortium name="The Broad Institute Genomics Platform"/>
            <consortium name="The Broad Institute Genome Sequencing Center for Infectious Disease"/>
            <person name="Wu L."/>
            <person name="Ma J."/>
        </authorList>
    </citation>
    <scope>NUCLEOTIDE SEQUENCE [LARGE SCALE GENOMIC DNA]</scope>
    <source>
        <strain evidence="3">KCTC 42087</strain>
    </source>
</reference>
<accession>A0ABW1A153</accession>
<evidence type="ECO:0000256" key="1">
    <source>
        <dbReference type="SAM" id="Phobius"/>
    </source>
</evidence>
<protein>
    <submittedName>
        <fullName evidence="2">CU044_5270 family protein</fullName>
    </submittedName>
</protein>